<gene>
    <name evidence="2" type="ORF">GCM10023203_40550</name>
</gene>
<dbReference type="Pfam" id="PF00350">
    <property type="entry name" value="Dynamin_N"/>
    <property type="match status" value="1"/>
</dbReference>
<dbReference type="Gene3D" id="3.40.50.300">
    <property type="entry name" value="P-loop containing nucleotide triphosphate hydrolases"/>
    <property type="match status" value="1"/>
</dbReference>
<comment type="caution">
    <text evidence="2">The sequence shown here is derived from an EMBL/GenBank/DDBJ whole genome shotgun (WGS) entry which is preliminary data.</text>
</comment>
<reference evidence="3" key="1">
    <citation type="journal article" date="2019" name="Int. J. Syst. Evol. Microbiol.">
        <title>The Global Catalogue of Microorganisms (GCM) 10K type strain sequencing project: providing services to taxonomists for standard genome sequencing and annotation.</title>
        <authorList>
            <consortium name="The Broad Institute Genomics Platform"/>
            <consortium name="The Broad Institute Genome Sequencing Center for Infectious Disease"/>
            <person name="Wu L."/>
            <person name="Ma J."/>
        </authorList>
    </citation>
    <scope>NUCLEOTIDE SEQUENCE [LARGE SCALE GENOMIC DNA]</scope>
    <source>
        <strain evidence="3">JCM 17983</strain>
    </source>
</reference>
<proteinExistence type="predicted"/>
<sequence length="447" mass="45637">MSLPTADAVEAVASRMLATPSLVVAGPVSSGKSTLVNALVGRRVAPTGAGECTGLTAHYVRGPADRLDVVLVDGTRRPLPLAAGGRVPAAVGDRLGVRPEDVDHLVVTLTSAALDGLTVIDTPGTGSARRPDGPTGGAHADAALVVLPATAHAGDLDVLPGPAAHGPAGVVAVLGRADTVGPDDGRELAVDLGRRLGDRIGPVTPVIGLLAETAVTGALRTEDVGALRLLAGADPAVLEVALLDAELFTTAELPVPVEARVRLLELLDLRGLALGLALLRADAAAGVGELCEALLAASGLATLVGRLHDEVRARTDLHGATAGLRDLAALAPGTERVADAVGALARREGFAERALLDVRARLRAGALGLPAELLEEVDRLAAPGPPDARMARPGAHPVELAGHAARRAAWWRAYGSWGSPRRIADLTHVVHRAYVRLWRELTAGQAA</sequence>
<feature type="domain" description="Dynamin N-terminal" evidence="1">
    <location>
        <begin position="22"/>
        <end position="129"/>
    </location>
</feature>
<keyword evidence="3" id="KW-1185">Reference proteome</keyword>
<dbReference type="EMBL" id="BAABHQ010000012">
    <property type="protein sequence ID" value="GAA4884437.1"/>
    <property type="molecule type" value="Genomic_DNA"/>
</dbReference>
<evidence type="ECO:0000259" key="1">
    <source>
        <dbReference type="Pfam" id="PF00350"/>
    </source>
</evidence>
<dbReference type="RefSeq" id="WP_274232607.1">
    <property type="nucleotide sequence ID" value="NZ_BAABHQ010000012.1"/>
</dbReference>
<dbReference type="SUPFAM" id="SSF52540">
    <property type="entry name" value="P-loop containing nucleoside triphosphate hydrolases"/>
    <property type="match status" value="1"/>
</dbReference>
<name>A0ABP9EPQ6_9PSEU</name>
<dbReference type="Proteomes" id="UP001500457">
    <property type="component" value="Unassembled WGS sequence"/>
</dbReference>
<dbReference type="InterPro" id="IPR027417">
    <property type="entry name" value="P-loop_NTPase"/>
</dbReference>
<evidence type="ECO:0000313" key="2">
    <source>
        <dbReference type="EMBL" id="GAA4884437.1"/>
    </source>
</evidence>
<evidence type="ECO:0000313" key="3">
    <source>
        <dbReference type="Proteomes" id="UP001500457"/>
    </source>
</evidence>
<protein>
    <submittedName>
        <fullName evidence="2">Dynamin family protein</fullName>
    </submittedName>
</protein>
<organism evidence="2 3">
    <name type="scientific">Actinomycetospora straminea</name>
    <dbReference type="NCBI Taxonomy" id="663607"/>
    <lineage>
        <taxon>Bacteria</taxon>
        <taxon>Bacillati</taxon>
        <taxon>Actinomycetota</taxon>
        <taxon>Actinomycetes</taxon>
        <taxon>Pseudonocardiales</taxon>
        <taxon>Pseudonocardiaceae</taxon>
        <taxon>Actinomycetospora</taxon>
    </lineage>
</organism>
<accession>A0ABP9EPQ6</accession>
<dbReference type="InterPro" id="IPR045063">
    <property type="entry name" value="Dynamin_N"/>
</dbReference>